<feature type="chain" id="PRO_5045765749" description="Bacterial Ig domain-containing protein" evidence="1">
    <location>
        <begin position="23"/>
        <end position="122"/>
    </location>
</feature>
<feature type="signal peptide" evidence="1">
    <location>
        <begin position="1"/>
        <end position="22"/>
    </location>
</feature>
<evidence type="ECO:0000313" key="3">
    <source>
        <dbReference type="Proteomes" id="UP001333996"/>
    </source>
</evidence>
<keyword evidence="1" id="KW-0732">Signal</keyword>
<accession>A0ABU7FWH8</accession>
<reference evidence="2" key="1">
    <citation type="submission" date="2024-01" db="EMBL/GenBank/DDBJ databases">
        <title>First draft genome sequence data of TA4-1, the type strain of Gram-positive actinobacterium Streptomyces chiangmaiensis.</title>
        <authorList>
            <person name="Yasawong M."/>
            <person name="Nantapong N."/>
        </authorList>
    </citation>
    <scope>NUCLEOTIDE SEQUENCE</scope>
    <source>
        <strain evidence="2">TA4-1</strain>
    </source>
</reference>
<evidence type="ECO:0000256" key="1">
    <source>
        <dbReference type="SAM" id="SignalP"/>
    </source>
</evidence>
<sequence length="122" mass="12317">MKARAVAVSLVSAALVVGGATAAVAAPAKAPKPKASITLSASTTHAKPGQSITFTGRTAGLKDGGTVTLQVKDGAKWVSLPATTTVKRSAYKLTDEFKHKGTEVLRAVDGTTASNAVTVTVR</sequence>
<organism evidence="2 3">
    <name type="scientific">Streptomyces chiangmaiensis</name>
    <dbReference type="NCBI Taxonomy" id="766497"/>
    <lineage>
        <taxon>Bacteria</taxon>
        <taxon>Bacillati</taxon>
        <taxon>Actinomycetota</taxon>
        <taxon>Actinomycetes</taxon>
        <taxon>Kitasatosporales</taxon>
        <taxon>Streptomycetaceae</taxon>
        <taxon>Streptomyces</taxon>
    </lineage>
</organism>
<dbReference type="Proteomes" id="UP001333996">
    <property type="component" value="Unassembled WGS sequence"/>
</dbReference>
<evidence type="ECO:0008006" key="4">
    <source>
        <dbReference type="Google" id="ProtNLM"/>
    </source>
</evidence>
<proteinExistence type="predicted"/>
<dbReference type="EMBL" id="JAYWVC010000397">
    <property type="protein sequence ID" value="MED7828485.1"/>
    <property type="molecule type" value="Genomic_DNA"/>
</dbReference>
<evidence type="ECO:0000313" key="2">
    <source>
        <dbReference type="EMBL" id="MED7828485.1"/>
    </source>
</evidence>
<protein>
    <recommendedName>
        <fullName evidence="4">Bacterial Ig domain-containing protein</fullName>
    </recommendedName>
</protein>
<dbReference type="RefSeq" id="WP_329512825.1">
    <property type="nucleotide sequence ID" value="NZ_BAAAYZ010000174.1"/>
</dbReference>
<comment type="caution">
    <text evidence="2">The sequence shown here is derived from an EMBL/GenBank/DDBJ whole genome shotgun (WGS) entry which is preliminary data.</text>
</comment>
<keyword evidence="3" id="KW-1185">Reference proteome</keyword>
<name>A0ABU7FWH8_9ACTN</name>
<gene>
    <name evidence="2" type="ORF">VXC91_43190</name>
</gene>